<dbReference type="InterPro" id="IPR045054">
    <property type="entry name" value="P4HA-like"/>
</dbReference>
<protein>
    <recommendedName>
        <fullName evidence="6">Prolyl 4-hydroxylase alpha subunit domain-containing protein</fullName>
    </recommendedName>
</protein>
<keyword evidence="5" id="KW-0408">Iron</keyword>
<dbReference type="EMBL" id="ML121528">
    <property type="protein sequence ID" value="RPB28799.1"/>
    <property type="molecule type" value="Genomic_DNA"/>
</dbReference>
<sequence length="254" mass="28691">MWPPSPIPTHPDYPSITAEYITCPPHLPPTPSFTLNYPYTPFIILSNVFTPSECTTFLSLATVSTNGIWDAAGVNTGPSGAQRIYKDARDCGRIILHDEALAKTILDRVRPWLEGREGQKRSGREEEWVGVIGAKGLNGVKWRITRFDPALRFLRYVPGNYFRHHCDENKYHSATGELSFITFHAYLNDVESGGSTRVFAESPDMNPDTEYIDIEAKMGSVMMFQQRGVRHSGEEVKVGCKYSIRTDVLYERLL</sequence>
<dbReference type="GO" id="GO:0005783">
    <property type="term" value="C:endoplasmic reticulum"/>
    <property type="evidence" value="ECO:0007669"/>
    <property type="project" value="TreeGrafter"/>
</dbReference>
<evidence type="ECO:0000259" key="6">
    <source>
        <dbReference type="SMART" id="SM00702"/>
    </source>
</evidence>
<dbReference type="SMART" id="SM00702">
    <property type="entry name" value="P4Hc"/>
    <property type="match status" value="1"/>
</dbReference>
<dbReference type="AlphaFoldDB" id="A0A3N4M4I0"/>
<dbReference type="GO" id="GO:0005506">
    <property type="term" value="F:iron ion binding"/>
    <property type="evidence" value="ECO:0007669"/>
    <property type="project" value="InterPro"/>
</dbReference>
<dbReference type="Gene3D" id="2.60.120.620">
    <property type="entry name" value="q2cbj1_9rhob like domain"/>
    <property type="match status" value="1"/>
</dbReference>
<dbReference type="GO" id="GO:0031418">
    <property type="term" value="F:L-ascorbic acid binding"/>
    <property type="evidence" value="ECO:0007669"/>
    <property type="project" value="InterPro"/>
</dbReference>
<dbReference type="PANTHER" id="PTHR10869">
    <property type="entry name" value="PROLYL 4-HYDROXYLASE ALPHA SUBUNIT"/>
    <property type="match status" value="1"/>
</dbReference>
<dbReference type="PANTHER" id="PTHR10869:SF241">
    <property type="entry name" value="FE2OG DIOXYGENASE DOMAIN-CONTAINING PROTEIN"/>
    <property type="match status" value="1"/>
</dbReference>
<dbReference type="InParanoid" id="A0A3N4M4I0"/>
<organism evidence="7 8">
    <name type="scientific">Terfezia boudieri ATCC MYA-4762</name>
    <dbReference type="NCBI Taxonomy" id="1051890"/>
    <lineage>
        <taxon>Eukaryota</taxon>
        <taxon>Fungi</taxon>
        <taxon>Dikarya</taxon>
        <taxon>Ascomycota</taxon>
        <taxon>Pezizomycotina</taxon>
        <taxon>Pezizomycetes</taxon>
        <taxon>Pezizales</taxon>
        <taxon>Pezizaceae</taxon>
        <taxon>Terfezia</taxon>
    </lineage>
</organism>
<keyword evidence="4" id="KW-0560">Oxidoreductase</keyword>
<name>A0A3N4M4I0_9PEZI</name>
<evidence type="ECO:0000256" key="4">
    <source>
        <dbReference type="ARBA" id="ARBA00023002"/>
    </source>
</evidence>
<dbReference type="InterPro" id="IPR044862">
    <property type="entry name" value="Pro_4_hyd_alph_FE2OG_OXY"/>
</dbReference>
<dbReference type="InterPro" id="IPR006620">
    <property type="entry name" value="Pro_4_hyd_alph"/>
</dbReference>
<feature type="domain" description="Prolyl 4-hydroxylase alpha subunit" evidence="6">
    <location>
        <begin position="40"/>
        <end position="249"/>
    </location>
</feature>
<dbReference type="Proteomes" id="UP000267821">
    <property type="component" value="Unassembled WGS sequence"/>
</dbReference>
<gene>
    <name evidence="7" type="ORF">L211DRAFT_816931</name>
</gene>
<dbReference type="OrthoDB" id="69177at2759"/>
<proteinExistence type="predicted"/>
<evidence type="ECO:0000256" key="2">
    <source>
        <dbReference type="ARBA" id="ARBA00022723"/>
    </source>
</evidence>
<dbReference type="STRING" id="1051890.A0A3N4M4I0"/>
<keyword evidence="8" id="KW-1185">Reference proteome</keyword>
<accession>A0A3N4M4I0</accession>
<evidence type="ECO:0000313" key="8">
    <source>
        <dbReference type="Proteomes" id="UP000267821"/>
    </source>
</evidence>
<reference evidence="7 8" key="1">
    <citation type="journal article" date="2018" name="Nat. Ecol. Evol.">
        <title>Pezizomycetes genomes reveal the molecular basis of ectomycorrhizal truffle lifestyle.</title>
        <authorList>
            <person name="Murat C."/>
            <person name="Payen T."/>
            <person name="Noel B."/>
            <person name="Kuo A."/>
            <person name="Morin E."/>
            <person name="Chen J."/>
            <person name="Kohler A."/>
            <person name="Krizsan K."/>
            <person name="Balestrini R."/>
            <person name="Da Silva C."/>
            <person name="Montanini B."/>
            <person name="Hainaut M."/>
            <person name="Levati E."/>
            <person name="Barry K.W."/>
            <person name="Belfiori B."/>
            <person name="Cichocki N."/>
            <person name="Clum A."/>
            <person name="Dockter R.B."/>
            <person name="Fauchery L."/>
            <person name="Guy J."/>
            <person name="Iotti M."/>
            <person name="Le Tacon F."/>
            <person name="Lindquist E.A."/>
            <person name="Lipzen A."/>
            <person name="Malagnac F."/>
            <person name="Mello A."/>
            <person name="Molinier V."/>
            <person name="Miyauchi S."/>
            <person name="Poulain J."/>
            <person name="Riccioni C."/>
            <person name="Rubini A."/>
            <person name="Sitrit Y."/>
            <person name="Splivallo R."/>
            <person name="Traeger S."/>
            <person name="Wang M."/>
            <person name="Zifcakova L."/>
            <person name="Wipf D."/>
            <person name="Zambonelli A."/>
            <person name="Paolocci F."/>
            <person name="Nowrousian M."/>
            <person name="Ottonello S."/>
            <person name="Baldrian P."/>
            <person name="Spatafora J.W."/>
            <person name="Henrissat B."/>
            <person name="Nagy L.G."/>
            <person name="Aury J.M."/>
            <person name="Wincker P."/>
            <person name="Grigoriev I.V."/>
            <person name="Bonfante P."/>
            <person name="Martin F.M."/>
        </authorList>
    </citation>
    <scope>NUCLEOTIDE SEQUENCE [LARGE SCALE GENOMIC DNA]</scope>
    <source>
        <strain evidence="7 8">ATCC MYA-4762</strain>
    </source>
</reference>
<evidence type="ECO:0000256" key="5">
    <source>
        <dbReference type="ARBA" id="ARBA00023004"/>
    </source>
</evidence>
<comment type="cofactor">
    <cofactor evidence="1">
        <name>L-ascorbate</name>
        <dbReference type="ChEBI" id="CHEBI:38290"/>
    </cofactor>
</comment>
<keyword evidence="3" id="KW-0223">Dioxygenase</keyword>
<evidence type="ECO:0000313" key="7">
    <source>
        <dbReference type="EMBL" id="RPB28799.1"/>
    </source>
</evidence>
<evidence type="ECO:0000256" key="3">
    <source>
        <dbReference type="ARBA" id="ARBA00022964"/>
    </source>
</evidence>
<evidence type="ECO:0000256" key="1">
    <source>
        <dbReference type="ARBA" id="ARBA00001961"/>
    </source>
</evidence>
<dbReference type="Pfam" id="PF13640">
    <property type="entry name" value="2OG-FeII_Oxy_3"/>
    <property type="match status" value="1"/>
</dbReference>
<keyword evidence="2" id="KW-0479">Metal-binding</keyword>
<dbReference type="GO" id="GO:0004656">
    <property type="term" value="F:procollagen-proline 4-dioxygenase activity"/>
    <property type="evidence" value="ECO:0007669"/>
    <property type="project" value="TreeGrafter"/>
</dbReference>